<organism evidence="1 2">
    <name type="scientific">Niabella ginsengisoli</name>
    <dbReference type="NCBI Taxonomy" id="522298"/>
    <lineage>
        <taxon>Bacteria</taxon>
        <taxon>Pseudomonadati</taxon>
        <taxon>Bacteroidota</taxon>
        <taxon>Chitinophagia</taxon>
        <taxon>Chitinophagales</taxon>
        <taxon>Chitinophagaceae</taxon>
        <taxon>Niabella</taxon>
    </lineage>
</organism>
<evidence type="ECO:0000313" key="2">
    <source>
        <dbReference type="Proteomes" id="UP001202248"/>
    </source>
</evidence>
<evidence type="ECO:0000313" key="1">
    <source>
        <dbReference type="EMBL" id="MCH5599088.1"/>
    </source>
</evidence>
<accession>A0ABS9SL45</accession>
<reference evidence="1 2" key="1">
    <citation type="submission" date="2022-02" db="EMBL/GenBank/DDBJ databases">
        <authorList>
            <person name="Min J."/>
        </authorList>
    </citation>
    <scope>NUCLEOTIDE SEQUENCE [LARGE SCALE GENOMIC DNA]</scope>
    <source>
        <strain evidence="1 2">GR10-1</strain>
    </source>
</reference>
<dbReference type="Proteomes" id="UP001202248">
    <property type="component" value="Unassembled WGS sequence"/>
</dbReference>
<keyword evidence="2" id="KW-1185">Reference proteome</keyword>
<sequence length="50" mass="5739">MDAIRKIIEKHSNPLTIVLPDEYKDKKVEVIVMALEEEKPKNDLSAFLVS</sequence>
<gene>
    <name evidence="1" type="ORF">MKP09_14815</name>
</gene>
<name>A0ABS9SL45_9BACT</name>
<protein>
    <submittedName>
        <fullName evidence="1">Uncharacterized protein</fullName>
    </submittedName>
</protein>
<comment type="caution">
    <text evidence="1">The sequence shown here is derived from an EMBL/GenBank/DDBJ whole genome shotgun (WGS) entry which is preliminary data.</text>
</comment>
<dbReference type="RefSeq" id="WP_240830766.1">
    <property type="nucleotide sequence ID" value="NZ_JAKWBL010000003.1"/>
</dbReference>
<dbReference type="EMBL" id="JAKWBL010000003">
    <property type="protein sequence ID" value="MCH5599088.1"/>
    <property type="molecule type" value="Genomic_DNA"/>
</dbReference>
<proteinExistence type="predicted"/>